<dbReference type="eggNOG" id="COG0559">
    <property type="taxonomic scope" value="Bacteria"/>
</dbReference>
<dbReference type="STRING" id="717231.Flexsi_1242"/>
<keyword evidence="3" id="KW-1003">Cell membrane</keyword>
<feature type="transmembrane region" description="Helical" evidence="9">
    <location>
        <begin position="140"/>
        <end position="160"/>
    </location>
</feature>
<name>F8E734_FLESM</name>
<proteinExistence type="inferred from homology"/>
<dbReference type="EMBL" id="CP002858">
    <property type="protein sequence ID" value="AEI14897.1"/>
    <property type="molecule type" value="Genomic_DNA"/>
</dbReference>
<dbReference type="PANTHER" id="PTHR11795:SF451">
    <property type="entry name" value="ABC TRANSPORTER PERMEASE PROTEIN"/>
    <property type="match status" value="1"/>
</dbReference>
<evidence type="ECO:0000256" key="1">
    <source>
        <dbReference type="ARBA" id="ARBA00004651"/>
    </source>
</evidence>
<feature type="transmembrane region" description="Helical" evidence="9">
    <location>
        <begin position="189"/>
        <end position="209"/>
    </location>
</feature>
<evidence type="ECO:0000256" key="9">
    <source>
        <dbReference type="SAM" id="Phobius"/>
    </source>
</evidence>
<dbReference type="GO" id="GO:0005886">
    <property type="term" value="C:plasma membrane"/>
    <property type="evidence" value="ECO:0007669"/>
    <property type="project" value="UniProtKB-SubCell"/>
</dbReference>
<dbReference type="HOGENOM" id="CLU_039929_1_1_0"/>
<feature type="transmembrane region" description="Helical" evidence="9">
    <location>
        <begin position="221"/>
        <end position="248"/>
    </location>
</feature>
<evidence type="ECO:0000313" key="10">
    <source>
        <dbReference type="EMBL" id="AEI14897.1"/>
    </source>
</evidence>
<keyword evidence="11" id="KW-1185">Reference proteome</keyword>
<feature type="transmembrane region" description="Helical" evidence="9">
    <location>
        <begin position="92"/>
        <end position="115"/>
    </location>
</feature>
<dbReference type="KEGG" id="fsi:Flexsi_1242"/>
<evidence type="ECO:0000256" key="7">
    <source>
        <dbReference type="ARBA" id="ARBA00023136"/>
    </source>
</evidence>
<keyword evidence="7 9" id="KW-0472">Membrane</keyword>
<keyword evidence="5" id="KW-0029">Amino-acid transport</keyword>
<keyword evidence="4 9" id="KW-0812">Transmembrane</keyword>
<protein>
    <submittedName>
        <fullName evidence="10">ABC-type transporter, integral membrane subunit</fullName>
    </submittedName>
</protein>
<feature type="transmembrane region" description="Helical" evidence="9">
    <location>
        <begin position="6"/>
        <end position="28"/>
    </location>
</feature>
<gene>
    <name evidence="10" type="ordered locus">Flexsi_1242</name>
</gene>
<dbReference type="InterPro" id="IPR001851">
    <property type="entry name" value="ABC_transp_permease"/>
</dbReference>
<dbReference type="Proteomes" id="UP000006621">
    <property type="component" value="Chromosome"/>
</dbReference>
<evidence type="ECO:0000256" key="3">
    <source>
        <dbReference type="ARBA" id="ARBA00022475"/>
    </source>
</evidence>
<dbReference type="GO" id="GO:0006865">
    <property type="term" value="P:amino acid transport"/>
    <property type="evidence" value="ECO:0007669"/>
    <property type="project" value="UniProtKB-KW"/>
</dbReference>
<comment type="subcellular location">
    <subcellularLocation>
        <location evidence="1">Cell membrane</location>
        <topology evidence="1">Multi-pass membrane protein</topology>
    </subcellularLocation>
</comment>
<feature type="transmembrane region" description="Helical" evidence="9">
    <location>
        <begin position="35"/>
        <end position="56"/>
    </location>
</feature>
<accession>F8E734</accession>
<reference evidence="10 11" key="1">
    <citation type="journal article" date="2011" name="Stand. Genomic Sci.">
        <title>Genome sequence of the moderately thermophilic halophile Flexistipes sinusarabici strain (MAS10).</title>
        <authorList>
            <person name="Lapidus A."/>
            <person name="Chertkov O."/>
            <person name="Nolan M."/>
            <person name="Lucas S."/>
            <person name="Hammon N."/>
            <person name="Deshpande S."/>
            <person name="Cheng J.F."/>
            <person name="Tapia R."/>
            <person name="Han C."/>
            <person name="Goodwin L."/>
            <person name="Pitluck S."/>
            <person name="Liolios K."/>
            <person name="Pagani I."/>
            <person name="Ivanova N."/>
            <person name="Huntemann M."/>
            <person name="Mavromatis K."/>
            <person name="Mikhailova N."/>
            <person name="Pati A."/>
            <person name="Chen A."/>
            <person name="Palaniappan K."/>
            <person name="Land M."/>
            <person name="Hauser L."/>
            <person name="Brambilla E.M."/>
            <person name="Rohde M."/>
            <person name="Abt B."/>
            <person name="Spring S."/>
            <person name="Goker M."/>
            <person name="Bristow J."/>
            <person name="Eisen J.A."/>
            <person name="Markowitz V."/>
            <person name="Hugenholtz P."/>
            <person name="Kyrpides N.C."/>
            <person name="Klenk H.P."/>
            <person name="Woyke T."/>
        </authorList>
    </citation>
    <scope>NUCLEOTIDE SEQUENCE [LARGE SCALE GENOMIC DNA]</scope>
    <source>
        <strain evidence="11">DSM 4947 / MAS 10</strain>
    </source>
</reference>
<evidence type="ECO:0000256" key="4">
    <source>
        <dbReference type="ARBA" id="ARBA00022692"/>
    </source>
</evidence>
<dbReference type="CDD" id="cd06582">
    <property type="entry name" value="TM_PBP1_LivH_like"/>
    <property type="match status" value="1"/>
</dbReference>
<evidence type="ECO:0000256" key="2">
    <source>
        <dbReference type="ARBA" id="ARBA00022448"/>
    </source>
</evidence>
<evidence type="ECO:0000256" key="5">
    <source>
        <dbReference type="ARBA" id="ARBA00022970"/>
    </source>
</evidence>
<dbReference type="PANTHER" id="PTHR11795">
    <property type="entry name" value="BRANCHED-CHAIN AMINO ACID TRANSPORT SYSTEM PERMEASE PROTEIN LIVH"/>
    <property type="match status" value="1"/>
</dbReference>
<dbReference type="GO" id="GO:0022857">
    <property type="term" value="F:transmembrane transporter activity"/>
    <property type="evidence" value="ECO:0007669"/>
    <property type="project" value="InterPro"/>
</dbReference>
<reference evidence="11" key="2">
    <citation type="submission" date="2011-06" db="EMBL/GenBank/DDBJ databases">
        <title>The complete genome of Flexistipes sinusarabici DSM 4947.</title>
        <authorList>
            <person name="Lucas S."/>
            <person name="Han J."/>
            <person name="Lapidus A."/>
            <person name="Bruce D."/>
            <person name="Goodwin L."/>
            <person name="Pitluck S."/>
            <person name="Peters L."/>
            <person name="Kyrpides N."/>
            <person name="Mavromatis K."/>
            <person name="Ivanova N."/>
            <person name="Mikhailova N."/>
            <person name="Chertkov O."/>
            <person name="Detter J.C."/>
            <person name="Tapia R."/>
            <person name="Han C."/>
            <person name="Land M."/>
            <person name="Hauser L."/>
            <person name="Markowitz V."/>
            <person name="Cheng J.-F."/>
            <person name="Hugenholtz P."/>
            <person name="Woyke T."/>
            <person name="Wu D."/>
            <person name="Spring S."/>
            <person name="Schroeder M."/>
            <person name="Brambilla E."/>
            <person name="Klenk H.-P."/>
            <person name="Eisen J.A."/>
        </authorList>
    </citation>
    <scope>NUCLEOTIDE SEQUENCE [LARGE SCALE GENOMIC DNA]</scope>
    <source>
        <strain evidence="11">DSM 4947 / MAS 10</strain>
    </source>
</reference>
<dbReference type="AlphaFoldDB" id="F8E734"/>
<organism evidence="10 11">
    <name type="scientific">Flexistipes sinusarabici (strain ATCC 49648 / DSM 4947 / MAS 10)</name>
    <dbReference type="NCBI Taxonomy" id="717231"/>
    <lineage>
        <taxon>Bacteria</taxon>
        <taxon>Pseudomonadati</taxon>
        <taxon>Deferribacterota</taxon>
        <taxon>Deferribacteres</taxon>
        <taxon>Deferribacterales</taxon>
        <taxon>Flexistipitaceae</taxon>
        <taxon>Flexistipes</taxon>
    </lineage>
</organism>
<dbReference type="Pfam" id="PF02653">
    <property type="entry name" value="BPD_transp_2"/>
    <property type="match status" value="1"/>
</dbReference>
<evidence type="ECO:0000256" key="8">
    <source>
        <dbReference type="ARBA" id="ARBA00037998"/>
    </source>
</evidence>
<feature type="transmembrane region" description="Helical" evidence="9">
    <location>
        <begin position="269"/>
        <end position="287"/>
    </location>
</feature>
<keyword evidence="6 9" id="KW-1133">Transmembrane helix</keyword>
<keyword evidence="2" id="KW-0813">Transport</keyword>
<evidence type="ECO:0000256" key="6">
    <source>
        <dbReference type="ARBA" id="ARBA00022989"/>
    </source>
</evidence>
<evidence type="ECO:0000313" key="11">
    <source>
        <dbReference type="Proteomes" id="UP000006621"/>
    </source>
</evidence>
<dbReference type="InterPro" id="IPR052157">
    <property type="entry name" value="BCAA_transport_permease"/>
</dbReference>
<comment type="similarity">
    <text evidence="8">Belongs to the binding-protein-dependent transport system permease family. LivHM subfamily.</text>
</comment>
<feature type="transmembrane region" description="Helical" evidence="9">
    <location>
        <begin position="62"/>
        <end position="80"/>
    </location>
</feature>
<sequence>MMDFFLQLVITGIVIGSIYSLLALGFTLIYKATGVVNFAQGELLLVGAYICLQFTVGYKVPFIFSFLLTLVFMFFFGFLIEKIFLRKMIGEPIISIIMLTIGLSSVLKSVVQLFWGTSTRTFPQIFPEEPIAVMDLQISYVYLASIVAVAVFLLLFTVFFKKTRVGVAMRAVASDQQAALSMGINVKRIFALSWAIAAIVSTVGGVFLGNINGINTSLSHFGLMVFPVVILGGLDSIGGAIIAGLIIGVLENLAGGYIDPLIGGGAKEVFPFVVMILVMMIRPYGLFGTADVEKV</sequence>